<protein>
    <recommendedName>
        <fullName evidence="7">Serpin domain-containing protein</fullName>
    </recommendedName>
</protein>
<evidence type="ECO:0000256" key="5">
    <source>
        <dbReference type="ARBA" id="ARBA00022900"/>
    </source>
</evidence>
<evidence type="ECO:0000256" key="1">
    <source>
        <dbReference type="ARBA" id="ARBA00004613"/>
    </source>
</evidence>
<dbReference type="InterPro" id="IPR036186">
    <property type="entry name" value="Serpin_sf"/>
</dbReference>
<evidence type="ECO:0000313" key="8">
    <source>
        <dbReference type="EMBL" id="KAK8785670.1"/>
    </source>
</evidence>
<feature type="domain" description="Serpin" evidence="7">
    <location>
        <begin position="2"/>
        <end position="105"/>
    </location>
</feature>
<sequence length="106" mass="11726">MHVEEMLQPSYVLKHMGFLDLFDEHANLSGVGGKSLFVSDIIHKVALTLDTTGVTAAAAVSLSLTDFYTEELPKAYRDVPNSRPLIYIVKNQETDLILFMGAVQDI</sequence>
<gene>
    <name evidence="8" type="ORF">V5799_007973</name>
</gene>
<accession>A0AAQ4FEQ5</accession>
<evidence type="ECO:0000256" key="4">
    <source>
        <dbReference type="ARBA" id="ARBA00022690"/>
    </source>
</evidence>
<keyword evidence="3" id="KW-0964">Secreted</keyword>
<keyword evidence="6" id="KW-0325">Glycoprotein</keyword>
<dbReference type="InterPro" id="IPR000215">
    <property type="entry name" value="Serpin_fam"/>
</dbReference>
<evidence type="ECO:0000256" key="2">
    <source>
        <dbReference type="ARBA" id="ARBA00009500"/>
    </source>
</evidence>
<dbReference type="AlphaFoldDB" id="A0AAQ4FEQ5"/>
<dbReference type="Pfam" id="PF00079">
    <property type="entry name" value="Serpin"/>
    <property type="match status" value="1"/>
</dbReference>
<dbReference type="Gene3D" id="2.30.39.10">
    <property type="entry name" value="Alpha-1-antitrypsin, domain 1"/>
    <property type="match status" value="1"/>
</dbReference>
<dbReference type="SUPFAM" id="SSF56574">
    <property type="entry name" value="Serpins"/>
    <property type="match status" value="1"/>
</dbReference>
<organism evidence="8 9">
    <name type="scientific">Amblyomma americanum</name>
    <name type="common">Lone star tick</name>
    <dbReference type="NCBI Taxonomy" id="6943"/>
    <lineage>
        <taxon>Eukaryota</taxon>
        <taxon>Metazoa</taxon>
        <taxon>Ecdysozoa</taxon>
        <taxon>Arthropoda</taxon>
        <taxon>Chelicerata</taxon>
        <taxon>Arachnida</taxon>
        <taxon>Acari</taxon>
        <taxon>Parasitiformes</taxon>
        <taxon>Ixodida</taxon>
        <taxon>Ixodoidea</taxon>
        <taxon>Ixodidae</taxon>
        <taxon>Amblyomminae</taxon>
        <taxon>Amblyomma</taxon>
    </lineage>
</organism>
<comment type="similarity">
    <text evidence="2">Belongs to the serpin family.</text>
</comment>
<dbReference type="PANTHER" id="PTHR11461:SF211">
    <property type="entry name" value="GH10112P-RELATED"/>
    <property type="match status" value="1"/>
</dbReference>
<keyword evidence="9" id="KW-1185">Reference proteome</keyword>
<evidence type="ECO:0000256" key="3">
    <source>
        <dbReference type="ARBA" id="ARBA00022525"/>
    </source>
</evidence>
<dbReference type="InterPro" id="IPR042178">
    <property type="entry name" value="Serpin_sf_1"/>
</dbReference>
<proteinExistence type="inferred from homology"/>
<reference evidence="8 9" key="1">
    <citation type="journal article" date="2023" name="Arcadia Sci">
        <title>De novo assembly of a long-read Amblyomma americanum tick genome.</title>
        <authorList>
            <person name="Chou S."/>
            <person name="Poskanzer K.E."/>
            <person name="Rollins M."/>
            <person name="Thuy-Boun P.S."/>
        </authorList>
    </citation>
    <scope>NUCLEOTIDE SEQUENCE [LARGE SCALE GENOMIC DNA]</scope>
    <source>
        <strain evidence="8">F_SG_1</strain>
        <tissue evidence="8">Salivary glands</tissue>
    </source>
</reference>
<dbReference type="GO" id="GO:0005615">
    <property type="term" value="C:extracellular space"/>
    <property type="evidence" value="ECO:0007669"/>
    <property type="project" value="InterPro"/>
</dbReference>
<dbReference type="InterPro" id="IPR042185">
    <property type="entry name" value="Serpin_sf_2"/>
</dbReference>
<dbReference type="Proteomes" id="UP001321473">
    <property type="component" value="Unassembled WGS sequence"/>
</dbReference>
<keyword evidence="4" id="KW-0646">Protease inhibitor</keyword>
<evidence type="ECO:0000256" key="6">
    <source>
        <dbReference type="ARBA" id="ARBA00023180"/>
    </source>
</evidence>
<name>A0AAQ4FEQ5_AMBAM</name>
<comment type="caution">
    <text evidence="8">The sequence shown here is derived from an EMBL/GenBank/DDBJ whole genome shotgun (WGS) entry which is preliminary data.</text>
</comment>
<dbReference type="InterPro" id="IPR023796">
    <property type="entry name" value="Serpin_dom"/>
</dbReference>
<comment type="subcellular location">
    <subcellularLocation>
        <location evidence="1">Secreted</location>
    </subcellularLocation>
</comment>
<keyword evidence="5" id="KW-0722">Serine protease inhibitor</keyword>
<dbReference type="EMBL" id="JARKHS020003325">
    <property type="protein sequence ID" value="KAK8785670.1"/>
    <property type="molecule type" value="Genomic_DNA"/>
</dbReference>
<evidence type="ECO:0000259" key="7">
    <source>
        <dbReference type="Pfam" id="PF00079"/>
    </source>
</evidence>
<dbReference type="PANTHER" id="PTHR11461">
    <property type="entry name" value="SERINE PROTEASE INHIBITOR, SERPIN"/>
    <property type="match status" value="1"/>
</dbReference>
<dbReference type="Gene3D" id="3.30.497.10">
    <property type="entry name" value="Antithrombin, subunit I, domain 2"/>
    <property type="match status" value="1"/>
</dbReference>
<dbReference type="GO" id="GO:0004867">
    <property type="term" value="F:serine-type endopeptidase inhibitor activity"/>
    <property type="evidence" value="ECO:0007669"/>
    <property type="project" value="UniProtKB-KW"/>
</dbReference>
<evidence type="ECO:0000313" key="9">
    <source>
        <dbReference type="Proteomes" id="UP001321473"/>
    </source>
</evidence>